<sequence>MSDLPPIPANIAELTVPTLIGTLFNWLLFGALLVQTYVYYLHFGDDKIWQKSLVYGIFTLETAQTAMNGVDLCFWFASGYGNMNHLGNVYISPIDTPILCGIITTMVQCFFAYRIFILRRTYLWICFLIVLTSIMQGAAALGIGILTFNIQEFALFHSSRALTRCVYIWLISDAVCDIIIAGTLLWLLYQSKKEGIELKTLGKLVRLVVETNALTASMAIAMFIAFFGFPNNKYFTCPGLVMGKLYSNTLLVTFNNRIVLRNMNKDHAYASSKSGGVGVSTQGPMVFAVVDIESFRAAPNRSIESISVTESHELKKTTYRSKARSLIPESEVY</sequence>
<feature type="transmembrane region" description="Helical" evidence="1">
    <location>
        <begin position="53"/>
        <end position="77"/>
    </location>
</feature>
<gene>
    <name evidence="3" type="ORF">HYPSUDRAFT_460725</name>
</gene>
<dbReference type="EMBL" id="KN817691">
    <property type="protein sequence ID" value="KJA14185.1"/>
    <property type="molecule type" value="Genomic_DNA"/>
</dbReference>
<feature type="transmembrane region" description="Helical" evidence="1">
    <location>
        <begin position="89"/>
        <end position="113"/>
    </location>
</feature>
<organism evidence="3 4">
    <name type="scientific">Hypholoma sublateritium (strain FD-334 SS-4)</name>
    <dbReference type="NCBI Taxonomy" id="945553"/>
    <lineage>
        <taxon>Eukaryota</taxon>
        <taxon>Fungi</taxon>
        <taxon>Dikarya</taxon>
        <taxon>Basidiomycota</taxon>
        <taxon>Agaricomycotina</taxon>
        <taxon>Agaricomycetes</taxon>
        <taxon>Agaricomycetidae</taxon>
        <taxon>Agaricales</taxon>
        <taxon>Agaricineae</taxon>
        <taxon>Strophariaceae</taxon>
        <taxon>Hypholoma</taxon>
    </lineage>
</organism>
<dbReference type="OMA" id="RTYLWIC"/>
<protein>
    <recommendedName>
        <fullName evidence="2">DUF6534 domain-containing protein</fullName>
    </recommendedName>
</protein>
<feature type="transmembrane region" description="Helical" evidence="1">
    <location>
        <begin position="166"/>
        <end position="189"/>
    </location>
</feature>
<keyword evidence="1" id="KW-0472">Membrane</keyword>
<feature type="transmembrane region" description="Helical" evidence="1">
    <location>
        <begin position="209"/>
        <end position="229"/>
    </location>
</feature>
<dbReference type="PANTHER" id="PTHR40465:SF1">
    <property type="entry name" value="DUF6534 DOMAIN-CONTAINING PROTEIN"/>
    <property type="match status" value="1"/>
</dbReference>
<evidence type="ECO:0000313" key="3">
    <source>
        <dbReference type="EMBL" id="KJA14185.1"/>
    </source>
</evidence>
<dbReference type="InterPro" id="IPR045339">
    <property type="entry name" value="DUF6534"/>
</dbReference>
<dbReference type="AlphaFoldDB" id="A0A0D2P0L9"/>
<keyword evidence="1" id="KW-1133">Transmembrane helix</keyword>
<evidence type="ECO:0000259" key="2">
    <source>
        <dbReference type="Pfam" id="PF20152"/>
    </source>
</evidence>
<accession>A0A0D2P0L9</accession>
<name>A0A0D2P0L9_HYPSF</name>
<dbReference type="Proteomes" id="UP000054270">
    <property type="component" value="Unassembled WGS sequence"/>
</dbReference>
<dbReference type="PANTHER" id="PTHR40465">
    <property type="entry name" value="CHROMOSOME 1, WHOLE GENOME SHOTGUN SEQUENCE"/>
    <property type="match status" value="1"/>
</dbReference>
<evidence type="ECO:0000313" key="4">
    <source>
        <dbReference type="Proteomes" id="UP000054270"/>
    </source>
</evidence>
<evidence type="ECO:0000256" key="1">
    <source>
        <dbReference type="SAM" id="Phobius"/>
    </source>
</evidence>
<feature type="transmembrane region" description="Helical" evidence="1">
    <location>
        <begin position="20"/>
        <end position="41"/>
    </location>
</feature>
<keyword evidence="1" id="KW-0812">Transmembrane</keyword>
<reference evidence="4" key="1">
    <citation type="submission" date="2014-04" db="EMBL/GenBank/DDBJ databases">
        <title>Evolutionary Origins and Diversification of the Mycorrhizal Mutualists.</title>
        <authorList>
            <consortium name="DOE Joint Genome Institute"/>
            <consortium name="Mycorrhizal Genomics Consortium"/>
            <person name="Kohler A."/>
            <person name="Kuo A."/>
            <person name="Nagy L.G."/>
            <person name="Floudas D."/>
            <person name="Copeland A."/>
            <person name="Barry K.W."/>
            <person name="Cichocki N."/>
            <person name="Veneault-Fourrey C."/>
            <person name="LaButti K."/>
            <person name="Lindquist E.A."/>
            <person name="Lipzen A."/>
            <person name="Lundell T."/>
            <person name="Morin E."/>
            <person name="Murat C."/>
            <person name="Riley R."/>
            <person name="Ohm R."/>
            <person name="Sun H."/>
            <person name="Tunlid A."/>
            <person name="Henrissat B."/>
            <person name="Grigoriev I.V."/>
            <person name="Hibbett D.S."/>
            <person name="Martin F."/>
        </authorList>
    </citation>
    <scope>NUCLEOTIDE SEQUENCE [LARGE SCALE GENOMIC DNA]</scope>
    <source>
        <strain evidence="4">FD-334 SS-4</strain>
    </source>
</reference>
<keyword evidence="4" id="KW-1185">Reference proteome</keyword>
<dbReference type="Pfam" id="PF20152">
    <property type="entry name" value="DUF6534"/>
    <property type="match status" value="1"/>
</dbReference>
<dbReference type="OrthoDB" id="2953893at2759"/>
<feature type="transmembrane region" description="Helical" evidence="1">
    <location>
        <begin position="122"/>
        <end position="146"/>
    </location>
</feature>
<feature type="domain" description="DUF6534" evidence="2">
    <location>
        <begin position="174"/>
        <end position="257"/>
    </location>
</feature>
<proteinExistence type="predicted"/>
<dbReference type="STRING" id="945553.A0A0D2P0L9"/>